<evidence type="ECO:0000313" key="2">
    <source>
        <dbReference type="EMBL" id="GGU50342.1"/>
    </source>
</evidence>
<dbReference type="EMBL" id="BMTP01000011">
    <property type="protein sequence ID" value="GGU50342.1"/>
    <property type="molecule type" value="Genomic_DNA"/>
</dbReference>
<dbReference type="RefSeq" id="WP_229891396.1">
    <property type="nucleotide sequence ID" value="NZ_BMTP01000011.1"/>
</dbReference>
<comment type="caution">
    <text evidence="2">The sequence shown here is derived from an EMBL/GenBank/DDBJ whole genome shotgun (WGS) entry which is preliminary data.</text>
</comment>
<keyword evidence="1" id="KW-1133">Transmembrane helix</keyword>
<reference evidence="2" key="1">
    <citation type="journal article" date="2014" name="Int. J. Syst. Evol. Microbiol.">
        <title>Complete genome sequence of Corynebacterium casei LMG S-19264T (=DSM 44701T), isolated from a smear-ripened cheese.</title>
        <authorList>
            <consortium name="US DOE Joint Genome Institute (JGI-PGF)"/>
            <person name="Walter F."/>
            <person name="Albersmeier A."/>
            <person name="Kalinowski J."/>
            <person name="Ruckert C."/>
        </authorList>
    </citation>
    <scope>NUCLEOTIDE SEQUENCE</scope>
    <source>
        <strain evidence="2">JCM 4391</strain>
    </source>
</reference>
<organism evidence="2 3">
    <name type="scientific">Streptomyces lavendofoliae</name>
    <dbReference type="NCBI Taxonomy" id="67314"/>
    <lineage>
        <taxon>Bacteria</taxon>
        <taxon>Bacillati</taxon>
        <taxon>Actinomycetota</taxon>
        <taxon>Actinomycetes</taxon>
        <taxon>Kitasatosporales</taxon>
        <taxon>Streptomycetaceae</taxon>
        <taxon>Streptomyces</taxon>
    </lineage>
</organism>
<evidence type="ECO:0000313" key="3">
    <source>
        <dbReference type="Proteomes" id="UP000636661"/>
    </source>
</evidence>
<feature type="transmembrane region" description="Helical" evidence="1">
    <location>
        <begin position="48"/>
        <end position="65"/>
    </location>
</feature>
<keyword evidence="3" id="KW-1185">Reference proteome</keyword>
<feature type="transmembrane region" description="Helical" evidence="1">
    <location>
        <begin position="20"/>
        <end position="42"/>
    </location>
</feature>
<protein>
    <submittedName>
        <fullName evidence="2">Uncharacterized protein</fullName>
    </submittedName>
</protein>
<reference evidence="2" key="2">
    <citation type="submission" date="2020-09" db="EMBL/GenBank/DDBJ databases">
        <authorList>
            <person name="Sun Q."/>
            <person name="Ohkuma M."/>
        </authorList>
    </citation>
    <scope>NUCLEOTIDE SEQUENCE</scope>
    <source>
        <strain evidence="2">JCM 4391</strain>
    </source>
</reference>
<keyword evidence="1" id="KW-0812">Transmembrane</keyword>
<sequence length="151" mass="16199">MTDTARDDTTGPKRSAPARLLIAAGHRWPTLLAVALAVATFADGLPGLAFLAWLLFVMPVCYLLFGAARGEFRPRGALARQLYGLLAFGTVALLALALDDTLARYLLAAGWLGHAAWDFAHRRTGRVVPRAWSEWCCVVDLLGAVALLALA</sequence>
<name>A0A918HZW9_9ACTN</name>
<dbReference type="Proteomes" id="UP000636661">
    <property type="component" value="Unassembled WGS sequence"/>
</dbReference>
<accession>A0A918HZW9</accession>
<dbReference type="AlphaFoldDB" id="A0A918HZW9"/>
<evidence type="ECO:0000256" key="1">
    <source>
        <dbReference type="SAM" id="Phobius"/>
    </source>
</evidence>
<keyword evidence="1" id="KW-0472">Membrane</keyword>
<gene>
    <name evidence="2" type="ORF">GCM10010274_43810</name>
</gene>
<feature type="transmembrane region" description="Helical" evidence="1">
    <location>
        <begin position="77"/>
        <end position="96"/>
    </location>
</feature>
<proteinExistence type="predicted"/>